<feature type="domain" description="Pyrroline-5-carboxylate reductase catalytic N-terminal" evidence="6">
    <location>
        <begin position="6"/>
        <end position="102"/>
    </location>
</feature>
<evidence type="ECO:0000259" key="6">
    <source>
        <dbReference type="Pfam" id="PF03807"/>
    </source>
</evidence>
<evidence type="ECO:0000313" key="8">
    <source>
        <dbReference type="EMBL" id="WLR42112.1"/>
    </source>
</evidence>
<comment type="similarity">
    <text evidence="1 2 4">Belongs to the pyrroline-5-carboxylate reductase family.</text>
</comment>
<keyword evidence="2 4" id="KW-0521">NADP</keyword>
<dbReference type="PROSITE" id="PS00521">
    <property type="entry name" value="P5CR"/>
    <property type="match status" value="1"/>
</dbReference>
<feature type="region of interest" description="Disordered" evidence="5">
    <location>
        <begin position="216"/>
        <end position="242"/>
    </location>
</feature>
<evidence type="ECO:0000256" key="3">
    <source>
        <dbReference type="NCBIfam" id="TIGR00112"/>
    </source>
</evidence>
<protein>
    <recommendedName>
        <fullName evidence="2 3">Pyrroline-5-carboxylate reductase</fullName>
        <shortName evidence="2">P5C reductase</shortName>
        <shortName evidence="2">P5CR</shortName>
        <ecNumber evidence="2 3">1.5.1.2</ecNumber>
    </recommendedName>
    <alternativeName>
        <fullName evidence="2">PCA reductase</fullName>
    </alternativeName>
</protein>
<keyword evidence="2 4" id="KW-0560">Oxidoreductase</keyword>
<dbReference type="PIRSF" id="PIRSF000193">
    <property type="entry name" value="Pyrrol-5-carb_rd"/>
    <property type="match status" value="1"/>
</dbReference>
<evidence type="ECO:0000256" key="2">
    <source>
        <dbReference type="HAMAP-Rule" id="MF_01925"/>
    </source>
</evidence>
<evidence type="ECO:0000256" key="4">
    <source>
        <dbReference type="RuleBase" id="RU003903"/>
    </source>
</evidence>
<gene>
    <name evidence="2 8" type="primary">proC</name>
    <name evidence="8" type="ORF">LC087_15280</name>
</gene>
<evidence type="ECO:0000256" key="5">
    <source>
        <dbReference type="SAM" id="MobiDB-lite"/>
    </source>
</evidence>
<dbReference type="PANTHER" id="PTHR11645">
    <property type="entry name" value="PYRROLINE-5-CARBOXYLATE REDUCTASE"/>
    <property type="match status" value="1"/>
</dbReference>
<keyword evidence="2 4" id="KW-0641">Proline biosynthesis</keyword>
<dbReference type="EMBL" id="CP129013">
    <property type="protein sequence ID" value="WLR42112.1"/>
    <property type="molecule type" value="Genomic_DNA"/>
</dbReference>
<keyword evidence="9" id="KW-1185">Reference proteome</keyword>
<dbReference type="PANTHER" id="PTHR11645:SF49">
    <property type="entry name" value="PYRROLINE-5-CARBOXYLATE REDUCTASE 1"/>
    <property type="match status" value="1"/>
</dbReference>
<dbReference type="HAMAP" id="MF_01925">
    <property type="entry name" value="P5C_reductase"/>
    <property type="match status" value="1"/>
</dbReference>
<reference evidence="8 9" key="1">
    <citation type="submission" date="2023-06" db="EMBL/GenBank/DDBJ databases">
        <title>Five Gram-positive bacteria isolated from mangrove sediments in Shenzhen, Guangdong, China.</title>
        <authorList>
            <person name="Yu S."/>
            <person name="Zheng W."/>
            <person name="Huang Y."/>
        </authorList>
    </citation>
    <scope>NUCLEOTIDE SEQUENCE [LARGE SCALE GENOMIC DNA]</scope>
    <source>
        <strain evidence="8 9">SaN35-3</strain>
    </source>
</reference>
<evidence type="ECO:0000256" key="1">
    <source>
        <dbReference type="ARBA" id="ARBA00005525"/>
    </source>
</evidence>
<comment type="function">
    <text evidence="2">Catalyzes the reduction of 1-pyrroline-5-carboxylate (PCA) to L-proline.</text>
</comment>
<feature type="domain" description="Pyrroline-5-carboxylate reductase dimerisation" evidence="7">
    <location>
        <begin position="165"/>
        <end position="269"/>
    </location>
</feature>
<dbReference type="InterPro" id="IPR053790">
    <property type="entry name" value="P5CR-like_CS"/>
</dbReference>
<dbReference type="SUPFAM" id="SSF48179">
    <property type="entry name" value="6-phosphogluconate dehydrogenase C-terminal domain-like"/>
    <property type="match status" value="1"/>
</dbReference>
<dbReference type="Pfam" id="PF14748">
    <property type="entry name" value="P5CR_dimer"/>
    <property type="match status" value="1"/>
</dbReference>
<dbReference type="Pfam" id="PF03807">
    <property type="entry name" value="F420_oxidored"/>
    <property type="match status" value="1"/>
</dbReference>
<dbReference type="Gene3D" id="1.10.3730.10">
    <property type="entry name" value="ProC C-terminal domain-like"/>
    <property type="match status" value="1"/>
</dbReference>
<dbReference type="GO" id="GO:0004735">
    <property type="term" value="F:pyrroline-5-carboxylate reductase activity"/>
    <property type="evidence" value="ECO:0007669"/>
    <property type="project" value="UniProtKB-EC"/>
</dbReference>
<comment type="pathway">
    <text evidence="2 4">Amino-acid biosynthesis; L-proline biosynthesis; L-proline from L-glutamate 5-semialdehyde: step 1/1.</text>
</comment>
<sequence>MLKNKKVAFLGAGSMAEAIISGMIQAEKLPSEHIIVTNKSNQERRNDLENKYGITGVKLDELNLDEIDMVVLAMKPKDAEKALYSIKNQLNSSHIIISVMAGITTSYIEDCINEQCQVVRVMPNTSSMIGQSTSGMSFGSTVQNESVSLCKELVGTFGEVFVIDEDKMDLFTGIAGSGPAYFYYLMEHIEQVAIDGGLDSETARKIGVQTMLGASQMMVEQEESPSELRENVTSPNGTTAAGLHALKKNGAGNAISQAIKSAAKRSKELSSKEPELVLTASR</sequence>
<keyword evidence="2 4" id="KW-0028">Amino-acid biosynthesis</keyword>
<proteinExistence type="inferred from homology"/>
<organism evidence="8 9">
    <name type="scientific">Bacillus carboniphilus</name>
    <dbReference type="NCBI Taxonomy" id="86663"/>
    <lineage>
        <taxon>Bacteria</taxon>
        <taxon>Bacillati</taxon>
        <taxon>Bacillota</taxon>
        <taxon>Bacilli</taxon>
        <taxon>Bacillales</taxon>
        <taxon>Bacillaceae</taxon>
        <taxon>Bacillus</taxon>
    </lineage>
</organism>
<dbReference type="InterPro" id="IPR028939">
    <property type="entry name" value="P5C_Rdtase_cat_N"/>
</dbReference>
<dbReference type="InterPro" id="IPR029036">
    <property type="entry name" value="P5CR_dimer"/>
</dbReference>
<dbReference type="NCBIfam" id="TIGR00112">
    <property type="entry name" value="proC"/>
    <property type="match status" value="1"/>
</dbReference>
<dbReference type="InterPro" id="IPR008927">
    <property type="entry name" value="6-PGluconate_DH-like_C_sf"/>
</dbReference>
<comment type="subcellular location">
    <subcellularLocation>
        <location evidence="2">Cytoplasm</location>
    </subcellularLocation>
</comment>
<dbReference type="InterPro" id="IPR036291">
    <property type="entry name" value="NAD(P)-bd_dom_sf"/>
</dbReference>
<dbReference type="InterPro" id="IPR000304">
    <property type="entry name" value="Pyrroline-COOH_reductase"/>
</dbReference>
<dbReference type="Gene3D" id="3.40.50.720">
    <property type="entry name" value="NAD(P)-binding Rossmann-like Domain"/>
    <property type="match status" value="1"/>
</dbReference>
<keyword evidence="2" id="KW-0963">Cytoplasm</keyword>
<comment type="catalytic activity">
    <reaction evidence="2">
        <text>L-proline + NAD(+) = (S)-1-pyrroline-5-carboxylate + NADH + 2 H(+)</text>
        <dbReference type="Rhea" id="RHEA:14105"/>
        <dbReference type="ChEBI" id="CHEBI:15378"/>
        <dbReference type="ChEBI" id="CHEBI:17388"/>
        <dbReference type="ChEBI" id="CHEBI:57540"/>
        <dbReference type="ChEBI" id="CHEBI:57945"/>
        <dbReference type="ChEBI" id="CHEBI:60039"/>
        <dbReference type="EC" id="1.5.1.2"/>
    </reaction>
</comment>
<evidence type="ECO:0000313" key="9">
    <source>
        <dbReference type="Proteomes" id="UP001197974"/>
    </source>
</evidence>
<evidence type="ECO:0000259" key="7">
    <source>
        <dbReference type="Pfam" id="PF14748"/>
    </source>
</evidence>
<name>A0ABY9JRS9_9BACI</name>
<comment type="catalytic activity">
    <reaction evidence="2 4">
        <text>L-proline + NADP(+) = (S)-1-pyrroline-5-carboxylate + NADPH + 2 H(+)</text>
        <dbReference type="Rhea" id="RHEA:14109"/>
        <dbReference type="ChEBI" id="CHEBI:15378"/>
        <dbReference type="ChEBI" id="CHEBI:17388"/>
        <dbReference type="ChEBI" id="CHEBI:57783"/>
        <dbReference type="ChEBI" id="CHEBI:58349"/>
        <dbReference type="ChEBI" id="CHEBI:60039"/>
        <dbReference type="EC" id="1.5.1.2"/>
    </reaction>
</comment>
<dbReference type="Proteomes" id="UP001197974">
    <property type="component" value="Chromosome"/>
</dbReference>
<accession>A0ABY9JRS9</accession>
<dbReference type="RefSeq" id="WP_226540557.1">
    <property type="nucleotide sequence ID" value="NZ_CP129013.1"/>
</dbReference>
<dbReference type="EC" id="1.5.1.2" evidence="2 3"/>
<dbReference type="SUPFAM" id="SSF51735">
    <property type="entry name" value="NAD(P)-binding Rossmann-fold domains"/>
    <property type="match status" value="1"/>
</dbReference>